<proteinExistence type="predicted"/>
<accession>F2B8P6</accession>
<name>F2B8P6_9NEIS</name>
<feature type="region of interest" description="Disordered" evidence="1">
    <location>
        <begin position="102"/>
        <end position="142"/>
    </location>
</feature>
<protein>
    <recommendedName>
        <fullName evidence="4">DUF3275 family protein</fullName>
    </recommendedName>
</protein>
<gene>
    <name evidence="2" type="ORF">HMPREF9123_0099</name>
</gene>
<evidence type="ECO:0000313" key="2">
    <source>
        <dbReference type="EMBL" id="EGF12119.1"/>
    </source>
</evidence>
<dbReference type="HOGENOM" id="CLU_106522_0_0_4"/>
<dbReference type="OrthoDB" id="8445945at2"/>
<sequence length="203" mass="22612">MSIAIPGKLTVIERNGSRGIFTVGELQTQIGAFQIKHRVLDQFPEGSYDGLFYLTRVYNQSNFAKGRIWVSLYADLDWEQLQIMAQNHVAEVSESLQMAGIAAEQEEETPPPVKPAAPAASAPADAAEPARTSHAPDTVPVQEEDDLADSMEKLEGMLSGKAEVIRLDPSMDDRNLFRQLREAVKQQGYRFHAPTQSWHKEHP</sequence>
<organism evidence="2 3">
    <name type="scientific">Neisseria bacilliformis ATCC BAA-1200</name>
    <dbReference type="NCBI Taxonomy" id="888742"/>
    <lineage>
        <taxon>Bacteria</taxon>
        <taxon>Pseudomonadati</taxon>
        <taxon>Pseudomonadota</taxon>
        <taxon>Betaproteobacteria</taxon>
        <taxon>Neisseriales</taxon>
        <taxon>Neisseriaceae</taxon>
        <taxon>Neisseria</taxon>
    </lineage>
</organism>
<evidence type="ECO:0000313" key="3">
    <source>
        <dbReference type="Proteomes" id="UP000004105"/>
    </source>
</evidence>
<dbReference type="Pfam" id="PF11679">
    <property type="entry name" value="DUF3275"/>
    <property type="match status" value="1"/>
</dbReference>
<evidence type="ECO:0000256" key="1">
    <source>
        <dbReference type="SAM" id="MobiDB-lite"/>
    </source>
</evidence>
<reference evidence="2 3" key="1">
    <citation type="submission" date="2011-02" db="EMBL/GenBank/DDBJ databases">
        <authorList>
            <person name="Muzny D."/>
            <person name="Qin X."/>
            <person name="Deng J."/>
            <person name="Jiang H."/>
            <person name="Liu Y."/>
            <person name="Qu J."/>
            <person name="Song X.-Z."/>
            <person name="Zhang L."/>
            <person name="Thornton R."/>
            <person name="Coyle M."/>
            <person name="Francisco L."/>
            <person name="Jackson L."/>
            <person name="Javaid M."/>
            <person name="Korchina V."/>
            <person name="Kovar C."/>
            <person name="Mata R."/>
            <person name="Mathew T."/>
            <person name="Ngo R."/>
            <person name="Nguyen L."/>
            <person name="Nguyen N."/>
            <person name="Okwuonu G."/>
            <person name="Ongeri F."/>
            <person name="Pham C."/>
            <person name="Simmons D."/>
            <person name="Wilczek-Boney K."/>
            <person name="Hale W."/>
            <person name="Jakkamsetti A."/>
            <person name="Pham P."/>
            <person name="Ruth R."/>
            <person name="San Lucas F."/>
            <person name="Warren J."/>
            <person name="Zhang J."/>
            <person name="Zhao Z."/>
            <person name="Zhou C."/>
            <person name="Zhu D."/>
            <person name="Lee S."/>
            <person name="Bess C."/>
            <person name="Blankenburg K."/>
            <person name="Forbes L."/>
            <person name="Fu Q."/>
            <person name="Gubbala S."/>
            <person name="Hirani K."/>
            <person name="Jayaseelan J.C."/>
            <person name="Lara F."/>
            <person name="Munidasa M."/>
            <person name="Palculict T."/>
            <person name="Patil S."/>
            <person name="Pu L.-L."/>
            <person name="Saada N."/>
            <person name="Tang L."/>
            <person name="Weissenberger G."/>
            <person name="Zhu Y."/>
            <person name="Hemphill L."/>
            <person name="Shang Y."/>
            <person name="Youmans B."/>
            <person name="Ayvaz T."/>
            <person name="Ross M."/>
            <person name="Santibanez J."/>
            <person name="Aqrawi P."/>
            <person name="Gross S."/>
            <person name="Joshi V."/>
            <person name="Fowler G."/>
            <person name="Nazareth L."/>
            <person name="Reid J."/>
            <person name="Worley K."/>
            <person name="Petrosino J."/>
            <person name="Highlander S."/>
            <person name="Gibbs R."/>
        </authorList>
    </citation>
    <scope>NUCLEOTIDE SEQUENCE [LARGE SCALE GENOMIC DNA]</scope>
    <source>
        <strain evidence="2 3">ATCC BAA-1200</strain>
    </source>
</reference>
<dbReference type="RefSeq" id="WP_007341114.1">
    <property type="nucleotide sequence ID" value="NZ_GL878494.1"/>
</dbReference>
<feature type="compositionally biased region" description="Low complexity" evidence="1">
    <location>
        <begin position="116"/>
        <end position="130"/>
    </location>
</feature>
<dbReference type="InterPro" id="IPR021693">
    <property type="entry name" value="DUF3275"/>
</dbReference>
<keyword evidence="3" id="KW-1185">Reference proteome</keyword>
<dbReference type="EMBL" id="AFAY01000003">
    <property type="protein sequence ID" value="EGF12119.1"/>
    <property type="molecule type" value="Genomic_DNA"/>
</dbReference>
<evidence type="ECO:0008006" key="4">
    <source>
        <dbReference type="Google" id="ProtNLM"/>
    </source>
</evidence>
<dbReference type="AlphaFoldDB" id="F2B8P6"/>
<comment type="caution">
    <text evidence="2">The sequence shown here is derived from an EMBL/GenBank/DDBJ whole genome shotgun (WGS) entry which is preliminary data.</text>
</comment>
<dbReference type="Proteomes" id="UP000004105">
    <property type="component" value="Unassembled WGS sequence"/>
</dbReference>